<evidence type="ECO:0000313" key="4">
    <source>
        <dbReference type="Proteomes" id="UP000232122"/>
    </source>
</evidence>
<evidence type="ECO:0000256" key="1">
    <source>
        <dbReference type="SAM" id="Phobius"/>
    </source>
</evidence>
<keyword evidence="1" id="KW-0472">Membrane</keyword>
<protein>
    <submittedName>
        <fullName evidence="3">DUF6161 domain-containing protein</fullName>
    </submittedName>
</protein>
<dbReference type="RefSeq" id="WP_317573815.1">
    <property type="nucleotide sequence ID" value="NZ_NPEF02000026.1"/>
</dbReference>
<evidence type="ECO:0000259" key="2">
    <source>
        <dbReference type="Pfam" id="PF19658"/>
    </source>
</evidence>
<comment type="caution">
    <text evidence="3">The sequence shown here is derived from an EMBL/GenBank/DDBJ whole genome shotgun (WGS) entry which is preliminary data.</text>
</comment>
<dbReference type="AlphaFoldDB" id="A0AAE4QTC7"/>
<keyword evidence="4" id="KW-1185">Reference proteome</keyword>
<feature type="transmembrane region" description="Helical" evidence="1">
    <location>
        <begin position="265"/>
        <end position="284"/>
    </location>
</feature>
<organism evidence="3 4">
    <name type="scientific">Leptospira ellisii</name>
    <dbReference type="NCBI Taxonomy" id="2023197"/>
    <lineage>
        <taxon>Bacteria</taxon>
        <taxon>Pseudomonadati</taxon>
        <taxon>Spirochaetota</taxon>
        <taxon>Spirochaetia</taxon>
        <taxon>Leptospirales</taxon>
        <taxon>Leptospiraceae</taxon>
        <taxon>Leptospira</taxon>
    </lineage>
</organism>
<dbReference type="InterPro" id="IPR046159">
    <property type="entry name" value="DUF6161"/>
</dbReference>
<sequence>MEDNLDKLNLIFRKKKWILPIGADGTEINDISSLLEIFNNEAATWQNFSLGKIGKIHYQFRTLHFNLNQAITYFNERKDEASFENELNELNHTLRNDTRFLIFSNSDEGVKIRSGYSENEQENDAIFDYFHKYFDPNYLNKDYLSGFIKAVLIDNPKYFSNNFEEIISKGVDLNNELQRVSNDSMRNSYTLLSELKIKVEELNKSGENIFTTHKNRITEFEREYKEKFDDILKNYEEKLRISGPAKYWEEMEIYYRKKGRNWRNLSFLIGGLTIAFISFAFFFYPTQWNPEEYTIQSVKGTLLLGIAISTFIYLLRISIKITLSNYHLSVDAKERFQLSHFFLSMAKEGVLEKEDRNLVLQSLFGRAESGLLQGDSGPTLPVDLSSLKSLLGK</sequence>
<dbReference type="Proteomes" id="UP000232122">
    <property type="component" value="Unassembled WGS sequence"/>
</dbReference>
<keyword evidence="1" id="KW-1133">Transmembrane helix</keyword>
<keyword evidence="1" id="KW-0812">Transmembrane</keyword>
<feature type="transmembrane region" description="Helical" evidence="1">
    <location>
        <begin position="296"/>
        <end position="315"/>
    </location>
</feature>
<gene>
    <name evidence="3" type="ORF">CH379_017900</name>
</gene>
<accession>A0AAE4QTC7</accession>
<dbReference type="Pfam" id="PF19658">
    <property type="entry name" value="DUF6161"/>
    <property type="match status" value="1"/>
</dbReference>
<feature type="domain" description="DUF6161" evidence="2">
    <location>
        <begin position="183"/>
        <end position="377"/>
    </location>
</feature>
<evidence type="ECO:0000313" key="3">
    <source>
        <dbReference type="EMBL" id="MDV6237509.1"/>
    </source>
</evidence>
<dbReference type="EMBL" id="NPEF02000026">
    <property type="protein sequence ID" value="MDV6237509.1"/>
    <property type="molecule type" value="Genomic_DNA"/>
</dbReference>
<name>A0AAE4QTC7_9LEPT</name>
<proteinExistence type="predicted"/>
<reference evidence="3 4" key="1">
    <citation type="journal article" date="2018" name="Microb. Genom.">
        <title>Deciphering the unexplored Leptospira diversity from soils uncovers genomic evolution to virulence.</title>
        <authorList>
            <person name="Thibeaux R."/>
            <person name="Iraola G."/>
            <person name="Ferres I."/>
            <person name="Bierque E."/>
            <person name="Girault D."/>
            <person name="Soupe-Gilbert M.E."/>
            <person name="Picardeau M."/>
            <person name="Goarant C."/>
        </authorList>
    </citation>
    <scope>NUCLEOTIDE SEQUENCE [LARGE SCALE GENOMIC DNA]</scope>
    <source>
        <strain evidence="3 4">ATI7-C-A5</strain>
    </source>
</reference>